<organism evidence="2 3">
    <name type="scientific">Aspergillus pseudodeflectus</name>
    <dbReference type="NCBI Taxonomy" id="176178"/>
    <lineage>
        <taxon>Eukaryota</taxon>
        <taxon>Fungi</taxon>
        <taxon>Dikarya</taxon>
        <taxon>Ascomycota</taxon>
        <taxon>Pezizomycotina</taxon>
        <taxon>Eurotiomycetes</taxon>
        <taxon>Eurotiomycetidae</taxon>
        <taxon>Eurotiales</taxon>
        <taxon>Aspergillaceae</taxon>
        <taxon>Aspergillus</taxon>
        <taxon>Aspergillus subgen. Nidulantes</taxon>
    </lineage>
</organism>
<keyword evidence="1" id="KW-1133">Transmembrane helix</keyword>
<name>A0ABR4K6M6_9EURO</name>
<sequence>MCFWTRHCMELIHYDSLFLLLVVDYLPILVSIDVLPAMNRLLYVIARRYSVSRSPSISRTCAVSLPSSVTTQPIRHRTRPRLYVPSEELRGHLITLN</sequence>
<feature type="transmembrane region" description="Helical" evidence="1">
    <location>
        <begin position="17"/>
        <end position="38"/>
    </location>
</feature>
<keyword evidence="1" id="KW-0472">Membrane</keyword>
<dbReference type="EMBL" id="JBFXLR010000027">
    <property type="protein sequence ID" value="KAL2847879.1"/>
    <property type="molecule type" value="Genomic_DNA"/>
</dbReference>
<protein>
    <recommendedName>
        <fullName evidence="4">Secreted protein</fullName>
    </recommendedName>
</protein>
<proteinExistence type="predicted"/>
<dbReference type="GeneID" id="98150971"/>
<reference evidence="2 3" key="1">
    <citation type="submission" date="2024-07" db="EMBL/GenBank/DDBJ databases">
        <title>Section-level genome sequencing and comparative genomics of Aspergillus sections Usti and Cavernicolus.</title>
        <authorList>
            <consortium name="Lawrence Berkeley National Laboratory"/>
            <person name="Nybo J.L."/>
            <person name="Vesth T.C."/>
            <person name="Theobald S."/>
            <person name="Frisvad J.C."/>
            <person name="Larsen T.O."/>
            <person name="Kjaerboelling I."/>
            <person name="Rothschild-Mancinelli K."/>
            <person name="Lyhne E.K."/>
            <person name="Kogle M.E."/>
            <person name="Barry K."/>
            <person name="Clum A."/>
            <person name="Na H."/>
            <person name="Ledsgaard L."/>
            <person name="Lin J."/>
            <person name="Lipzen A."/>
            <person name="Kuo A."/>
            <person name="Riley R."/>
            <person name="Mondo S."/>
            <person name="LaButti K."/>
            <person name="Haridas S."/>
            <person name="Pangalinan J."/>
            <person name="Salamov A.A."/>
            <person name="Simmons B.A."/>
            <person name="Magnuson J.K."/>
            <person name="Chen J."/>
            <person name="Drula E."/>
            <person name="Henrissat B."/>
            <person name="Wiebenga A."/>
            <person name="Lubbers R.J."/>
            <person name="Gomes A.C."/>
            <person name="Macurrencykelacurrency M.R."/>
            <person name="Stajich J."/>
            <person name="Grigoriev I.V."/>
            <person name="Mortensen U.H."/>
            <person name="De vries R.P."/>
            <person name="Baker S.E."/>
            <person name="Andersen M.R."/>
        </authorList>
    </citation>
    <scope>NUCLEOTIDE SEQUENCE [LARGE SCALE GENOMIC DNA]</scope>
    <source>
        <strain evidence="2 3">CBS 756.74</strain>
    </source>
</reference>
<evidence type="ECO:0008006" key="4">
    <source>
        <dbReference type="Google" id="ProtNLM"/>
    </source>
</evidence>
<dbReference type="RefSeq" id="XP_070897924.1">
    <property type="nucleotide sequence ID" value="XM_071035807.1"/>
</dbReference>
<evidence type="ECO:0000313" key="2">
    <source>
        <dbReference type="EMBL" id="KAL2847879.1"/>
    </source>
</evidence>
<accession>A0ABR4K6M6</accession>
<evidence type="ECO:0000313" key="3">
    <source>
        <dbReference type="Proteomes" id="UP001610444"/>
    </source>
</evidence>
<comment type="caution">
    <text evidence="2">The sequence shown here is derived from an EMBL/GenBank/DDBJ whole genome shotgun (WGS) entry which is preliminary data.</text>
</comment>
<evidence type="ECO:0000256" key="1">
    <source>
        <dbReference type="SAM" id="Phobius"/>
    </source>
</evidence>
<gene>
    <name evidence="2" type="ORF">BJX68DRAFT_105195</name>
</gene>
<keyword evidence="1" id="KW-0812">Transmembrane</keyword>
<keyword evidence="3" id="KW-1185">Reference proteome</keyword>
<dbReference type="Proteomes" id="UP001610444">
    <property type="component" value="Unassembled WGS sequence"/>
</dbReference>